<dbReference type="Pfam" id="PF18934">
    <property type="entry name" value="DUF5682"/>
    <property type="match status" value="1"/>
</dbReference>
<dbReference type="InterPro" id="IPR043737">
    <property type="entry name" value="DUF5682"/>
</dbReference>
<dbReference type="PANTHER" id="PTHR30634">
    <property type="entry name" value="OUTER MEMBRANE LOLAB LIPOPROTEIN INSERTION APPARATUS"/>
    <property type="match status" value="1"/>
</dbReference>
<dbReference type="PANTHER" id="PTHR30634:SF14">
    <property type="match status" value="1"/>
</dbReference>
<dbReference type="AlphaFoldDB" id="A0AAU7QKP0"/>
<organism evidence="1">
    <name type="scientific">Rhodanobacter sp. IGA1.0</name>
    <dbReference type="NCBI Taxonomy" id="3158582"/>
    <lineage>
        <taxon>Bacteria</taxon>
        <taxon>Pseudomonadati</taxon>
        <taxon>Pseudomonadota</taxon>
        <taxon>Gammaproteobacteria</taxon>
        <taxon>Lysobacterales</taxon>
        <taxon>Rhodanobacteraceae</taxon>
        <taxon>Rhodanobacter</taxon>
    </lineage>
</organism>
<protein>
    <submittedName>
        <fullName evidence="1">DUF5682 family protein</fullName>
    </submittedName>
</protein>
<dbReference type="RefSeq" id="WP_350016301.1">
    <property type="nucleotide sequence ID" value="NZ_CP157948.1"/>
</dbReference>
<sequence length="759" mass="82795">MTDAVTLFGIRHHGPGCARSLRRALETLQPDCVLIEGPAGSEPLLAHLADADMQPPVALLSHAVDDPQLAVFHPYAEFSPEWQALQWATQAAVPVQFIDVPAGISLAWQQQARRAEETAADIDEAASDEEAVVDETTANLPHDPLDWLAHAAGYDDGESWWNHMVEERGDGEGLFEAIAAAMTELRTHAPQRLRGDEAQEAIREAHMRSLLRDARKAGHARIAVVCGAWHVPALAASVTAAADKAVLKGVDKLKAQTTWVPWTYRHLARRSGYAAGIAAPGWYDHLWRQPANGSRAIGWFARVARLLREHELDCSSAHLIEASRLADTLAALRERPAPGLDELNEATRSVICMGDDAPMRLIAERLMLGDALGSVPSAVPTVPLQRDLEAQQKRLRLKPEALSRALDLDLRNDNDRQRSQLLHRLALLGIEWGRLGAVGRSSRGTFHEVWQLAWEPSFAVELIVASRYGHTLALAATARALEQARAANRLSELASLIDRVLLANLPGAVEQVAAELQARAATDADPLALLGALPALANVYRYGNVRQTDVAQVAQLFDSMLLRASLGLPLALADLDDEPAAQAREQILAADRAVELRQGESQQQAWQRALHIVAHADSGTPLLRGLCSRLLLDAAVLPLDEVRRQLSQQLSPGAEPLPAAQWLDGFLNRNATVLLHSDALWALIDEWIAGLGEEHFVRVLPLVRRSFAAFAAADRRDLGLRVQRPAGASRAAVTELAWDENRARRALPMLRELLGVADG</sequence>
<gene>
    <name evidence="1" type="ORF">ABNK63_16950</name>
</gene>
<dbReference type="InterPro" id="IPR050458">
    <property type="entry name" value="LolB"/>
</dbReference>
<accession>A0AAU7QKP0</accession>
<reference evidence="1" key="1">
    <citation type="submission" date="2024-06" db="EMBL/GenBank/DDBJ databases">
        <authorList>
            <person name="Sun Y."/>
        </authorList>
    </citation>
    <scope>NUCLEOTIDE SEQUENCE</scope>
    <source>
        <strain evidence="1">IGA1.0</strain>
    </source>
</reference>
<dbReference type="EMBL" id="CP157948">
    <property type="protein sequence ID" value="XBS90051.1"/>
    <property type="molecule type" value="Genomic_DNA"/>
</dbReference>
<proteinExistence type="predicted"/>
<name>A0AAU7QKP0_9GAMM</name>
<evidence type="ECO:0000313" key="1">
    <source>
        <dbReference type="EMBL" id="XBS90051.1"/>
    </source>
</evidence>